<evidence type="ECO:0000313" key="4">
    <source>
        <dbReference type="Proteomes" id="UP000194546"/>
    </source>
</evidence>
<dbReference type="InterPro" id="IPR028098">
    <property type="entry name" value="Glyco_trans_4-like_N"/>
</dbReference>
<dbReference type="AlphaFoldDB" id="A0A242MD65"/>
<dbReference type="PANTHER" id="PTHR12526">
    <property type="entry name" value="GLYCOSYLTRANSFERASE"/>
    <property type="match status" value="1"/>
</dbReference>
<dbReference type="Pfam" id="PF13439">
    <property type="entry name" value="Glyco_transf_4"/>
    <property type="match status" value="1"/>
</dbReference>
<dbReference type="Proteomes" id="UP000194546">
    <property type="component" value="Unassembled WGS sequence"/>
</dbReference>
<keyword evidence="3" id="KW-0808">Transferase</keyword>
<dbReference type="Gene3D" id="3.40.50.2000">
    <property type="entry name" value="Glycogen Phosphorylase B"/>
    <property type="match status" value="2"/>
</dbReference>
<sequence>MAAGLIGLGFAQCSYLSSMPTKSAASLSIPANTLLRDQGLAPAAGARDTSHMRADAPSQVQGEPKILFIDQSGQLGGAEICLLPLAVRCTPRSEVLLLSDGPFRDRLRAEGVTVSVESDARIQGIKKERMKFGTLAALPGILRQVRMIAERAKPFDMVFLNTQKALILGAFSRALHGKPTVWHVHDIVSREHFGRLHLTLIKWAVKVGVDHVVANSRASADALIKLTGLPRSAVPVVHNGVDMTRFGDDASQASAVIEQRRTALGLPRDAFLVGLFGRFTQWKGQHVAIDAIARVPDAHLVLVGDALFGETAYAQGLRTQAEALGITDRVHFAGFQHDVASWMKAMDVIVHASTQPEPFGLVIIEAMAAGKPVIASNGGAVPEIVRHGENGMIIEPGDASKLAVAISTLQREPEMAKRIAAQGHADAGQHFSIDRYLQQMTRVLFDIATLASRNDAPESTNVIENAPASEAGLTR</sequence>
<gene>
    <name evidence="3" type="ORF">PAMC26510_27435</name>
</gene>
<evidence type="ECO:0000259" key="1">
    <source>
        <dbReference type="Pfam" id="PF00534"/>
    </source>
</evidence>
<proteinExistence type="predicted"/>
<dbReference type="SUPFAM" id="SSF53756">
    <property type="entry name" value="UDP-Glycosyltransferase/glycogen phosphorylase"/>
    <property type="match status" value="1"/>
</dbReference>
<dbReference type="GO" id="GO:0016757">
    <property type="term" value="F:glycosyltransferase activity"/>
    <property type="evidence" value="ECO:0007669"/>
    <property type="project" value="InterPro"/>
</dbReference>
<dbReference type="EMBL" id="NBTY01000155">
    <property type="protein sequence ID" value="OTP69237.1"/>
    <property type="molecule type" value="Genomic_DNA"/>
</dbReference>
<dbReference type="InterPro" id="IPR001296">
    <property type="entry name" value="Glyco_trans_1"/>
</dbReference>
<evidence type="ECO:0000313" key="3">
    <source>
        <dbReference type="EMBL" id="OTP69237.1"/>
    </source>
</evidence>
<feature type="domain" description="Glycosyltransferase subfamily 4-like N-terminal" evidence="2">
    <location>
        <begin position="76"/>
        <end position="245"/>
    </location>
</feature>
<protein>
    <submittedName>
        <fullName evidence="3">Glycosyltransferase</fullName>
    </submittedName>
</protein>
<evidence type="ECO:0000259" key="2">
    <source>
        <dbReference type="Pfam" id="PF13439"/>
    </source>
</evidence>
<name>A0A242MD65_CABSO</name>
<comment type="caution">
    <text evidence="3">The sequence shown here is derived from an EMBL/GenBank/DDBJ whole genome shotgun (WGS) entry which is preliminary data.</text>
</comment>
<feature type="domain" description="Glycosyl transferase family 1" evidence="1">
    <location>
        <begin position="258"/>
        <end position="423"/>
    </location>
</feature>
<reference evidence="3 4" key="1">
    <citation type="submission" date="2017-03" db="EMBL/GenBank/DDBJ databases">
        <title>Genome analysis of strain PAMC 26510.</title>
        <authorList>
            <person name="Oh H.-M."/>
            <person name="Yang J.-A."/>
        </authorList>
    </citation>
    <scope>NUCLEOTIDE SEQUENCE [LARGE SCALE GENOMIC DNA]</scope>
    <source>
        <strain evidence="3 4">PAMC 26510</strain>
    </source>
</reference>
<accession>A0A242MD65</accession>
<dbReference type="Pfam" id="PF00534">
    <property type="entry name" value="Glycos_transf_1"/>
    <property type="match status" value="1"/>
</dbReference>
<organism evidence="3 4">
    <name type="scientific">Caballeronia sordidicola</name>
    <name type="common">Burkholderia sordidicola</name>
    <dbReference type="NCBI Taxonomy" id="196367"/>
    <lineage>
        <taxon>Bacteria</taxon>
        <taxon>Pseudomonadati</taxon>
        <taxon>Pseudomonadota</taxon>
        <taxon>Betaproteobacteria</taxon>
        <taxon>Burkholderiales</taxon>
        <taxon>Burkholderiaceae</taxon>
        <taxon>Caballeronia</taxon>
    </lineage>
</organism>
<dbReference type="CDD" id="cd03801">
    <property type="entry name" value="GT4_PimA-like"/>
    <property type="match status" value="1"/>
</dbReference>